<dbReference type="RefSeq" id="WP_089366947.1">
    <property type="nucleotide sequence ID" value="NZ_CP023863.1"/>
</dbReference>
<dbReference type="SUPFAM" id="SSF52096">
    <property type="entry name" value="ClpP/crotonase"/>
    <property type="match status" value="1"/>
</dbReference>
<evidence type="ECO:0000313" key="2">
    <source>
        <dbReference type="Proteomes" id="UP000198427"/>
    </source>
</evidence>
<dbReference type="GO" id="GO:0004175">
    <property type="term" value="F:endopeptidase activity"/>
    <property type="evidence" value="ECO:0007669"/>
    <property type="project" value="TreeGrafter"/>
</dbReference>
<dbReference type="InterPro" id="IPR036034">
    <property type="entry name" value="PDZ_sf"/>
</dbReference>
<keyword evidence="1" id="KW-0378">Hydrolase</keyword>
<name>A0A2K9H9H0_9BACT</name>
<dbReference type="PANTHER" id="PTHR32060">
    <property type="entry name" value="TAIL-SPECIFIC PROTEASE"/>
    <property type="match status" value="1"/>
</dbReference>
<gene>
    <name evidence="1" type="ORF">SAMN06265364_13226</name>
</gene>
<dbReference type="Pfam" id="PF03572">
    <property type="entry name" value="Peptidase_S41"/>
    <property type="match status" value="1"/>
</dbReference>
<keyword evidence="2" id="KW-1185">Reference proteome</keyword>
<dbReference type="Gene3D" id="3.90.226.10">
    <property type="entry name" value="2-enoyl-CoA Hydratase, Chain A, domain 1"/>
    <property type="match status" value="1"/>
</dbReference>
<protein>
    <submittedName>
        <fullName evidence="1">Carboxyl-terminal processing protease</fullName>
    </submittedName>
</protein>
<proteinExistence type="predicted"/>
<reference evidence="1 2" key="1">
    <citation type="submission" date="2017-06" db="EMBL/GenBank/DDBJ databases">
        <authorList>
            <person name="Varghese N."/>
            <person name="Submissions S."/>
        </authorList>
    </citation>
    <scope>NUCLEOTIDE SEQUENCE [LARGE SCALE GENOMIC DNA]</scope>
    <source>
        <strain evidence="1 2">DSM 26989</strain>
    </source>
</reference>
<dbReference type="InterPro" id="IPR048818">
    <property type="entry name" value="BACUNI_00178-like_N"/>
</dbReference>
<dbReference type="Proteomes" id="UP000198427">
    <property type="component" value="Unassembled WGS sequence"/>
</dbReference>
<dbReference type="Pfam" id="PF21558">
    <property type="entry name" value="Pept_S41_N_bact"/>
    <property type="match status" value="1"/>
</dbReference>
<dbReference type="GO" id="GO:0006508">
    <property type="term" value="P:proteolysis"/>
    <property type="evidence" value="ECO:0007669"/>
    <property type="project" value="UniProtKB-KW"/>
</dbReference>
<dbReference type="Pfam" id="PF14684">
    <property type="entry name" value="Tricorn_C1"/>
    <property type="match status" value="1"/>
</dbReference>
<dbReference type="KEGG" id="pje:CRM71_07955"/>
<dbReference type="GO" id="GO:0008236">
    <property type="term" value="F:serine-type peptidase activity"/>
    <property type="evidence" value="ECO:0007669"/>
    <property type="project" value="InterPro"/>
</dbReference>
<dbReference type="GeneID" id="94029337"/>
<dbReference type="AlphaFoldDB" id="A0A2K9H9H0"/>
<dbReference type="EMBL" id="FZNZ01000032">
    <property type="protein sequence ID" value="SNS04512.1"/>
    <property type="molecule type" value="Genomic_DNA"/>
</dbReference>
<sequence length="434" mass="48601">MNRFSITLLLHKCIMKKFVVLMIVTFGLIVSIFAVFALNRWYPTHGHADWDEVQQFTADKIPVNPKDFRSDFEEIFEQVKKKYPYITKKHINLDSIHTTCLQRIDTMQSKVAYSLLIMEFFANLKCTHANNESILYPWFIQGDNITVIGNRVFINYPSVFAIKAGLQDKDEIVTVDGVPTNKWVMHNSKYVSASTDATRYLLSALTILCSYTSPIKTLGIIRHGKPITITIQLQSKSVPTKAEEQNVTWRKVSSRIGYINVKSMQDNADTEFTKALKHLSKLPYLIVDVRQNGGGNSWIGDNIAQNLIKGKRRIWNGSTISPSTNSYKGKVIILMGHYSCSSAETFLITMKESGDAVLVGTSSAGDTGGIICLFKTSHGIFYRLPVGHSSGTSPKGFPLEGKGISPNYLVSMKVNDFLSGKDTQLSYALQLLQK</sequence>
<dbReference type="InterPro" id="IPR029045">
    <property type="entry name" value="ClpP/crotonase-like_dom_sf"/>
</dbReference>
<dbReference type="OrthoDB" id="9815657at2"/>
<evidence type="ECO:0000313" key="1">
    <source>
        <dbReference type="EMBL" id="SNS04512.1"/>
    </source>
</evidence>
<dbReference type="InterPro" id="IPR005151">
    <property type="entry name" value="Tail-specific_protease"/>
</dbReference>
<accession>A0A2K9H9H0</accession>
<dbReference type="Gene3D" id="2.30.42.10">
    <property type="match status" value="1"/>
</dbReference>
<comment type="caution">
    <text evidence="1">The sequence shown here is derived from an EMBL/GenBank/DDBJ whole genome shotgun (WGS) entry which is preliminary data.</text>
</comment>
<dbReference type="PANTHER" id="PTHR32060:SF22">
    <property type="entry name" value="CARBOXYL-TERMINAL-PROCESSING PEPTIDASE 3, CHLOROPLASTIC"/>
    <property type="match status" value="1"/>
</dbReference>
<organism evidence="1 2">
    <name type="scientific">Prevotella jejuni</name>
    <dbReference type="NCBI Taxonomy" id="1177574"/>
    <lineage>
        <taxon>Bacteria</taxon>
        <taxon>Pseudomonadati</taxon>
        <taxon>Bacteroidota</taxon>
        <taxon>Bacteroidia</taxon>
        <taxon>Bacteroidales</taxon>
        <taxon>Prevotellaceae</taxon>
        <taxon>Prevotella</taxon>
    </lineage>
</organism>
<keyword evidence="1" id="KW-0645">Protease</keyword>
<dbReference type="InterPro" id="IPR028204">
    <property type="entry name" value="Tricorn_C1"/>
</dbReference>
<dbReference type="Gene3D" id="3.30.750.44">
    <property type="match status" value="1"/>
</dbReference>
<dbReference type="SMART" id="SM00245">
    <property type="entry name" value="TSPc"/>
    <property type="match status" value="1"/>
</dbReference>